<name>D6Z4Z0_DESAT</name>
<organism evidence="9 10">
    <name type="scientific">Desulfurivibrio alkaliphilus (strain DSM 19089 / UNIQEM U267 / AHT2)</name>
    <dbReference type="NCBI Taxonomy" id="589865"/>
    <lineage>
        <taxon>Bacteria</taxon>
        <taxon>Pseudomonadati</taxon>
        <taxon>Thermodesulfobacteriota</taxon>
        <taxon>Desulfobulbia</taxon>
        <taxon>Desulfobulbales</taxon>
        <taxon>Desulfobulbaceae</taxon>
        <taxon>Desulfurivibrio</taxon>
    </lineage>
</organism>
<evidence type="ECO:0000256" key="5">
    <source>
        <dbReference type="ARBA" id="ARBA00022960"/>
    </source>
</evidence>
<keyword evidence="5" id="KW-0133">Cell shape</keyword>
<evidence type="ECO:0000313" key="9">
    <source>
        <dbReference type="EMBL" id="ADH86615.1"/>
    </source>
</evidence>
<dbReference type="RefSeq" id="WP_013164138.1">
    <property type="nucleotide sequence ID" value="NC_014216.1"/>
</dbReference>
<dbReference type="GO" id="GO:0005886">
    <property type="term" value="C:plasma membrane"/>
    <property type="evidence" value="ECO:0007669"/>
    <property type="project" value="UniProtKB-SubCell"/>
</dbReference>
<gene>
    <name evidence="9" type="ordered locus">DaAHT2_1935</name>
</gene>
<keyword evidence="7 8" id="KW-0472">Membrane</keyword>
<dbReference type="EMBL" id="CP001940">
    <property type="protein sequence ID" value="ADH86615.1"/>
    <property type="molecule type" value="Genomic_DNA"/>
</dbReference>
<dbReference type="KEGG" id="dak:DaAHT2_1935"/>
<protein>
    <submittedName>
        <fullName evidence="9">Rod shape-determining protein MreD</fullName>
    </submittedName>
</protein>
<proteinExistence type="inferred from homology"/>
<evidence type="ECO:0000256" key="4">
    <source>
        <dbReference type="ARBA" id="ARBA00022692"/>
    </source>
</evidence>
<feature type="transmembrane region" description="Helical" evidence="8">
    <location>
        <begin position="126"/>
        <end position="147"/>
    </location>
</feature>
<evidence type="ECO:0000256" key="1">
    <source>
        <dbReference type="ARBA" id="ARBA00004651"/>
    </source>
</evidence>
<keyword evidence="10" id="KW-1185">Reference proteome</keyword>
<comment type="similarity">
    <text evidence="2">Belongs to the MreD family.</text>
</comment>
<dbReference type="AlphaFoldDB" id="D6Z4Z0"/>
<accession>D6Z4Z0</accession>
<feature type="transmembrane region" description="Helical" evidence="8">
    <location>
        <begin position="98"/>
        <end position="120"/>
    </location>
</feature>
<dbReference type="NCBIfam" id="TIGR03426">
    <property type="entry name" value="shape_MreD"/>
    <property type="match status" value="1"/>
</dbReference>
<keyword evidence="4 8" id="KW-0812">Transmembrane</keyword>
<reference evidence="10" key="1">
    <citation type="submission" date="2010-02" db="EMBL/GenBank/DDBJ databases">
        <title>Complete sequence of Desulfurivibrio alkaliphilus AHT2.</title>
        <authorList>
            <consortium name="US DOE Joint Genome Institute"/>
            <person name="Pitluck S."/>
            <person name="Chertkov O."/>
            <person name="Detter J.C."/>
            <person name="Han C."/>
            <person name="Tapia R."/>
            <person name="Larimer F."/>
            <person name="Land M."/>
            <person name="Hauser L."/>
            <person name="Kyrpides N."/>
            <person name="Mikhailova N."/>
            <person name="Sorokin D.Y."/>
            <person name="Muyzer G."/>
            <person name="Woyke T."/>
        </authorList>
    </citation>
    <scope>NUCLEOTIDE SEQUENCE [LARGE SCALE GENOMIC DNA]</scope>
    <source>
        <strain evidence="10">DSM 19089 / UNIQEM U267 / AHT2</strain>
    </source>
</reference>
<dbReference type="Proteomes" id="UP000001508">
    <property type="component" value="Chromosome"/>
</dbReference>
<keyword evidence="6 8" id="KW-1133">Transmembrane helix</keyword>
<feature type="transmembrane region" description="Helical" evidence="8">
    <location>
        <begin position="34"/>
        <end position="60"/>
    </location>
</feature>
<sequence length="178" mass="20187">MSPVFFGFGILLLVLQTTTFHLLPSWLGRPDLLFLLLCFIIIYFETGPGLILTLLLGMLVDVFSGIHLGVHSLAYLLLFLVLRTMVRNLAIQGSPHQVPLVITGYLATTSFVHLLATLLAPENPVLWTWPLLLQNVIILGIICLPFFHLCQRLMTLLAERPPRSWIPLRRRPPNRFKV</sequence>
<dbReference type="STRING" id="589865.DaAHT2_1935"/>
<dbReference type="HOGENOM" id="CLU_1515569_0_0_7"/>
<feature type="transmembrane region" description="Helical" evidence="8">
    <location>
        <begin position="6"/>
        <end position="27"/>
    </location>
</feature>
<dbReference type="GO" id="GO:0008360">
    <property type="term" value="P:regulation of cell shape"/>
    <property type="evidence" value="ECO:0007669"/>
    <property type="project" value="UniProtKB-KW"/>
</dbReference>
<evidence type="ECO:0000256" key="8">
    <source>
        <dbReference type="SAM" id="Phobius"/>
    </source>
</evidence>
<evidence type="ECO:0000256" key="6">
    <source>
        <dbReference type="ARBA" id="ARBA00022989"/>
    </source>
</evidence>
<evidence type="ECO:0000256" key="2">
    <source>
        <dbReference type="ARBA" id="ARBA00007776"/>
    </source>
</evidence>
<keyword evidence="3" id="KW-1003">Cell membrane</keyword>
<dbReference type="InterPro" id="IPR007227">
    <property type="entry name" value="Cell_shape_determining_MreD"/>
</dbReference>
<dbReference type="InParanoid" id="D6Z4Z0"/>
<evidence type="ECO:0000256" key="3">
    <source>
        <dbReference type="ARBA" id="ARBA00022475"/>
    </source>
</evidence>
<dbReference type="Pfam" id="PF04093">
    <property type="entry name" value="MreD"/>
    <property type="match status" value="1"/>
</dbReference>
<comment type="subcellular location">
    <subcellularLocation>
        <location evidence="1">Cell membrane</location>
        <topology evidence="1">Multi-pass membrane protein</topology>
    </subcellularLocation>
</comment>
<feature type="transmembrane region" description="Helical" evidence="8">
    <location>
        <begin position="66"/>
        <end position="86"/>
    </location>
</feature>
<evidence type="ECO:0000256" key="7">
    <source>
        <dbReference type="ARBA" id="ARBA00023136"/>
    </source>
</evidence>
<evidence type="ECO:0000313" key="10">
    <source>
        <dbReference type="Proteomes" id="UP000001508"/>
    </source>
</evidence>